<dbReference type="PANTHER" id="PTHR33064:SF37">
    <property type="entry name" value="RIBONUCLEASE H"/>
    <property type="match status" value="1"/>
</dbReference>
<dbReference type="EMBL" id="LRGB01012498">
    <property type="protein sequence ID" value="KZR99842.1"/>
    <property type="molecule type" value="Genomic_DNA"/>
</dbReference>
<dbReference type="InterPro" id="IPR041577">
    <property type="entry name" value="RT_RNaseH_2"/>
</dbReference>
<dbReference type="InterPro" id="IPR000477">
    <property type="entry name" value="RT_dom"/>
</dbReference>
<keyword evidence="4" id="KW-1185">Reference proteome</keyword>
<sequence>FGLTNAPGTFQRLMNFVLRSVIGEICLVYLDDIIVFSKTKEEHLHNLERIFNLLKEANLKLGPSKCKFMCESVQYLGHVISASGITPDPEKIERLKNYERPKTIVEIQSFLGLASYYRRFIKKFADIAHPLIELTKKTKNRVNKKGKKVTVITKEENKNSNFEWGEEEQKAFKTLRECLITPPIVAFPDFNKEFLIFTDASNYGIGAVLSQIQNDQEVVIAYSSRHLNNAERNYSAIE</sequence>
<evidence type="ECO:0000313" key="4">
    <source>
        <dbReference type="Proteomes" id="UP000076858"/>
    </source>
</evidence>
<dbReference type="InterPro" id="IPR043128">
    <property type="entry name" value="Rev_trsase/Diguanyl_cyclase"/>
</dbReference>
<evidence type="ECO:0000313" key="3">
    <source>
        <dbReference type="EMBL" id="KZR99842.1"/>
    </source>
</evidence>
<reference evidence="3 4" key="1">
    <citation type="submission" date="2016-03" db="EMBL/GenBank/DDBJ databases">
        <title>EvidentialGene: Evidence-directed Construction of Genes on Genomes.</title>
        <authorList>
            <person name="Gilbert D.G."/>
            <person name="Choi J.-H."/>
            <person name="Mockaitis K."/>
            <person name="Colbourne J."/>
            <person name="Pfrender M."/>
        </authorList>
    </citation>
    <scope>NUCLEOTIDE SEQUENCE [LARGE SCALE GENOMIC DNA]</scope>
    <source>
        <strain evidence="3 4">Xinb3</strain>
        <tissue evidence="3">Complete organism</tissue>
    </source>
</reference>
<dbReference type="FunFam" id="3.30.70.270:FF:000020">
    <property type="entry name" value="Transposon Tf2-6 polyprotein-like Protein"/>
    <property type="match status" value="1"/>
</dbReference>
<dbReference type="SUPFAM" id="SSF56672">
    <property type="entry name" value="DNA/RNA polymerases"/>
    <property type="match status" value="1"/>
</dbReference>
<dbReference type="PANTHER" id="PTHR33064">
    <property type="entry name" value="POL PROTEIN"/>
    <property type="match status" value="1"/>
</dbReference>
<dbReference type="EC" id="2.7.7.49" evidence="1"/>
<protein>
    <recommendedName>
        <fullName evidence="1">RNA-directed DNA polymerase</fullName>
        <ecNumber evidence="1">2.7.7.49</ecNumber>
    </recommendedName>
</protein>
<organism evidence="3 4">
    <name type="scientific">Daphnia magna</name>
    <dbReference type="NCBI Taxonomy" id="35525"/>
    <lineage>
        <taxon>Eukaryota</taxon>
        <taxon>Metazoa</taxon>
        <taxon>Ecdysozoa</taxon>
        <taxon>Arthropoda</taxon>
        <taxon>Crustacea</taxon>
        <taxon>Branchiopoda</taxon>
        <taxon>Diplostraca</taxon>
        <taxon>Cladocera</taxon>
        <taxon>Anomopoda</taxon>
        <taxon>Daphniidae</taxon>
        <taxon>Daphnia</taxon>
    </lineage>
</organism>
<accession>A0A162F0Y3</accession>
<name>A0A162F0Y3_9CRUS</name>
<feature type="non-terminal residue" evidence="3">
    <location>
        <position position="238"/>
    </location>
</feature>
<gene>
    <name evidence="3" type="ORF">APZ42_004142</name>
</gene>
<dbReference type="PROSITE" id="PS50878">
    <property type="entry name" value="RT_POL"/>
    <property type="match status" value="1"/>
</dbReference>
<dbReference type="Gene3D" id="3.10.20.370">
    <property type="match status" value="1"/>
</dbReference>
<dbReference type="AlphaFoldDB" id="A0A162F0Y3"/>
<comment type="caution">
    <text evidence="3">The sequence shown here is derived from an EMBL/GenBank/DDBJ whole genome shotgun (WGS) entry which is preliminary data.</text>
</comment>
<dbReference type="Proteomes" id="UP000076858">
    <property type="component" value="Unassembled WGS sequence"/>
</dbReference>
<dbReference type="Pfam" id="PF00078">
    <property type="entry name" value="RVT_1"/>
    <property type="match status" value="1"/>
</dbReference>
<dbReference type="FunFam" id="3.30.70.270:FF:000003">
    <property type="entry name" value="Transposon Ty3-G Gag-Pol polyprotein"/>
    <property type="match status" value="1"/>
</dbReference>
<feature type="non-terminal residue" evidence="3">
    <location>
        <position position="1"/>
    </location>
</feature>
<dbReference type="InterPro" id="IPR051320">
    <property type="entry name" value="Viral_Replic_Matur_Polypro"/>
</dbReference>
<dbReference type="Gene3D" id="3.30.70.270">
    <property type="match status" value="2"/>
</dbReference>
<evidence type="ECO:0000259" key="2">
    <source>
        <dbReference type="PROSITE" id="PS50878"/>
    </source>
</evidence>
<evidence type="ECO:0000256" key="1">
    <source>
        <dbReference type="ARBA" id="ARBA00012493"/>
    </source>
</evidence>
<proteinExistence type="predicted"/>
<dbReference type="InterPro" id="IPR043502">
    <property type="entry name" value="DNA/RNA_pol_sf"/>
</dbReference>
<feature type="domain" description="Reverse transcriptase" evidence="2">
    <location>
        <begin position="1"/>
        <end position="80"/>
    </location>
</feature>
<dbReference type="GO" id="GO:0003964">
    <property type="term" value="F:RNA-directed DNA polymerase activity"/>
    <property type="evidence" value="ECO:0007669"/>
    <property type="project" value="UniProtKB-EC"/>
</dbReference>
<dbReference type="Pfam" id="PF17919">
    <property type="entry name" value="RT_RNaseH_2"/>
    <property type="match status" value="1"/>
</dbReference>
<dbReference type="CDD" id="cd01647">
    <property type="entry name" value="RT_LTR"/>
    <property type="match status" value="1"/>
</dbReference>